<evidence type="ECO:0000313" key="2">
    <source>
        <dbReference type="EMBL" id="QHT34003.1"/>
    </source>
</evidence>
<evidence type="ECO:0000256" key="1">
    <source>
        <dbReference type="SAM" id="Coils"/>
    </source>
</evidence>
<name>A0A6C0EZW6_9ZZZZ</name>
<feature type="coiled-coil region" evidence="1">
    <location>
        <begin position="307"/>
        <end position="334"/>
    </location>
</feature>
<sequence length="1187" mass="134851">MGKTKKNDKHITKKSSNIIRKHNKKYSNLIKKNKYYKSKKYVYSNNTKLNTNTNYHKGTKLNIHRGGFVFNYLKHKYSMYKFHNLIKKLRKEEKEMSQTFNDYKIQSNLFKKWSEDKAQIVSEFMSTTRKSTILNLVNDSTVYEEDKKHLIKHKLEIITHKFTEIKKTLDQGNKNISKEIPHFNKLTTKFKKDTTKFEKLVGKFSNLSDFKTKVQGLKDKYDEAIAIKDKTKLGKNYKKDIKNYEQYKNDYNEVVRLTKGYIKEQEDKVDEIHKFLSEAESYKEQHTNLSDTISSKEDDLDKWSTSYKQIFNKMDEMVNNIKNIQSEMATIKENINGILTIYLTLYTTSGKPVEAEFMKQSANEIDKIVKLLDLIGTTVNKIRGEFYNETPATNVIMDSIVTTNAMNYITGKLKEYYDIFDVALKPPKNLGGGGRISNNSNSNNNYNTYGNGRGNGLVNNYSNMRGVNRENFKRMKILNMSGGAAGNPNPTRGKNIIPGYGRGRGRGRGAFTPGSGNPYGPQGALPKHADNNTQEIGPGAPGAPAVADLATNAVIMATYKGYDFIEWKIEIKNIIEMMEDVYKNLQRTDKYNLFKIYPVNIISQILDNFYYIWLIFVYLFYSDGILHQFEAVPPAGMSLESPDYYINVGPEIDKITFLNIRNSIKCYYKLKKLLDNVPAPDKDKPYKEYEILISLFDKWKYHDTTKNLFNKLEYNINDFLSNNSKQMNELFLIYVTKNYNSLLNYGLYGVKGGYLLNLNPDCLNSVKLFYNYYRYITTAANKNKTIFQYLNDDKIDHNTAVPVDKNAFNEPIVVGNLNEYPTAVECVGAGANCTNFKIPDLGFPLPVAPAPNFIATHSKKWYEAIQKEATIEIDKDLKDVKDAADNLNAALTAGTAKDSEITKLKQDLADAQKKAAANAASLTPTPITTSALGTPTPGTYLPGTYSSTSVDTTKPKTSDAQLSLVITKIQDISPSQGKETESKCNKIFSSLNNLIKSDGKIILLSNRFQELSNLLNNLKFIEVKVGPVTVKKYEDPIAIKFNWILDPIKSDAKDFHALESTTKIAELLKEITSKPISKITSSITGNEYTNAMLQASKGNCISNTIILDKIIESVDNIDKFIKKIKDTPVLAYDNLTLNNSLVCLYSRINNSTNPIIRQKILDIAAENNIINLSQLVFKNKDKDKDKK</sequence>
<proteinExistence type="predicted"/>
<reference evidence="2" key="1">
    <citation type="journal article" date="2020" name="Nature">
        <title>Giant virus diversity and host interactions through global metagenomics.</title>
        <authorList>
            <person name="Schulz F."/>
            <person name="Roux S."/>
            <person name="Paez-Espino D."/>
            <person name="Jungbluth S."/>
            <person name="Walsh D.A."/>
            <person name="Denef V.J."/>
            <person name="McMahon K.D."/>
            <person name="Konstantinidis K.T."/>
            <person name="Eloe-Fadrosh E.A."/>
            <person name="Kyrpides N.C."/>
            <person name="Woyke T."/>
        </authorList>
    </citation>
    <scope>NUCLEOTIDE SEQUENCE</scope>
    <source>
        <strain evidence="2">GVMAG-M-3300009161-52</strain>
    </source>
</reference>
<dbReference type="EMBL" id="MN738982">
    <property type="protein sequence ID" value="QHT34003.1"/>
    <property type="molecule type" value="Genomic_DNA"/>
</dbReference>
<keyword evidence="1" id="KW-0175">Coiled coil</keyword>
<dbReference type="AlphaFoldDB" id="A0A6C0EZW6"/>
<protein>
    <submittedName>
        <fullName evidence="2">Uncharacterized protein</fullName>
    </submittedName>
</protein>
<organism evidence="2">
    <name type="scientific">viral metagenome</name>
    <dbReference type="NCBI Taxonomy" id="1070528"/>
    <lineage>
        <taxon>unclassified sequences</taxon>
        <taxon>metagenomes</taxon>
        <taxon>organismal metagenomes</taxon>
    </lineage>
</organism>
<accession>A0A6C0EZW6</accession>